<comment type="similarity">
    <text evidence="9">Belongs to the ABC transporter superfamily. Lipid exporter (TC 3.A.1.106) family.</text>
</comment>
<feature type="transmembrane region" description="Helical" evidence="10">
    <location>
        <begin position="21"/>
        <end position="46"/>
    </location>
</feature>
<dbReference type="SUPFAM" id="SSF52540">
    <property type="entry name" value="P-loop containing nucleoside triphosphate hydrolases"/>
    <property type="match status" value="1"/>
</dbReference>
<dbReference type="EMBL" id="JABCUS010000040">
    <property type="protein sequence ID" value="NMX04452.1"/>
    <property type="molecule type" value="Genomic_DNA"/>
</dbReference>
<dbReference type="PROSITE" id="PS50893">
    <property type="entry name" value="ABC_TRANSPORTER_2"/>
    <property type="match status" value="1"/>
</dbReference>
<evidence type="ECO:0000256" key="7">
    <source>
        <dbReference type="ARBA" id="ARBA00022989"/>
    </source>
</evidence>
<dbReference type="InterPro" id="IPR017871">
    <property type="entry name" value="ABC_transporter-like_CS"/>
</dbReference>
<protein>
    <submittedName>
        <fullName evidence="13">ABC transporter ATP-binding protein</fullName>
    </submittedName>
</protein>
<feature type="transmembrane region" description="Helical" evidence="10">
    <location>
        <begin position="132"/>
        <end position="155"/>
    </location>
</feature>
<evidence type="ECO:0000256" key="10">
    <source>
        <dbReference type="SAM" id="Phobius"/>
    </source>
</evidence>
<feature type="transmembrane region" description="Helical" evidence="10">
    <location>
        <begin position="58"/>
        <end position="78"/>
    </location>
</feature>
<evidence type="ECO:0000259" key="12">
    <source>
        <dbReference type="PROSITE" id="PS50929"/>
    </source>
</evidence>
<reference evidence="13 14" key="1">
    <citation type="submission" date="2020-04" db="EMBL/GenBank/DDBJ databases">
        <title>Antimicrobial susceptibility and clonality of vaginal-derived multi-drug resistant Mobiluncus isolates in China.</title>
        <authorList>
            <person name="Zhang X."/>
        </authorList>
    </citation>
    <scope>NUCLEOTIDE SEQUENCE [LARGE SCALE GENOMIC DNA]</scope>
    <source>
        <strain evidence="13 14">12</strain>
    </source>
</reference>
<dbReference type="GO" id="GO:0016887">
    <property type="term" value="F:ATP hydrolysis activity"/>
    <property type="evidence" value="ECO:0007669"/>
    <property type="project" value="InterPro"/>
</dbReference>
<dbReference type="PROSITE" id="PS00211">
    <property type="entry name" value="ABC_TRANSPORTER_1"/>
    <property type="match status" value="1"/>
</dbReference>
<dbReference type="PANTHER" id="PTHR43394">
    <property type="entry name" value="ATP-DEPENDENT PERMEASE MDL1, MITOCHONDRIAL"/>
    <property type="match status" value="1"/>
</dbReference>
<feature type="transmembrane region" description="Helical" evidence="10">
    <location>
        <begin position="244"/>
        <end position="265"/>
    </location>
</feature>
<comment type="subcellular location">
    <subcellularLocation>
        <location evidence="1">Cell membrane</location>
        <topology evidence="1">Multi-pass membrane protein</topology>
    </subcellularLocation>
</comment>
<sequence>MKKTLHDLFLIMGQLRDFRRLFIASTLVIVMHQLALAGVGALSYWISSTVVANVNSQISWLFAGLFALALVHAFGYLLDAWWSHQLAYQVLASMRIDLYDVIERIAPKGLKGKRIADVTAASMNDMEQLEWFFAHTASVAIAAVISPTILVTILYLLIGSWALLTLVSIASLIAAPALLAGIQRCQGEEVRVGLAELKSLGLESIIGIRELHVLGQNEKHNNRVYGATTRVQNQKLRQAIRKSVESTISSITITAASIILLAVITSKVLNGDLEPTLLPVAVSLTAAITIPVSSFAGMLGIMGEVSACAARVTELMNTPDPIQTQGGEHLTLRSDKDRNLTYNDVCFTYEVKEVLSGINLTIKQGQTVAIVGQSGAGKTTMAYLAMRFYDPTAGELDFAGIPLTSLDPDEYRKHLALVPQDGHVFVGSFRSNLALAKWDATDEELWSAITAAGMTKLVEDLGGLDAPIGDRGTSLSGGEKQRLVLARAFLRQPELLILDEPLANIDPQLEQSINQASGQLRAGRTTIIITHRLPSIVSSDCVVIMKDGEVYKTGTHQELLSDQFYKELLANQIAC</sequence>
<evidence type="ECO:0000313" key="14">
    <source>
        <dbReference type="Proteomes" id="UP000575397"/>
    </source>
</evidence>
<dbReference type="SMART" id="SM00382">
    <property type="entry name" value="AAA"/>
    <property type="match status" value="1"/>
</dbReference>
<keyword evidence="7 10" id="KW-1133">Transmembrane helix</keyword>
<dbReference type="FunFam" id="3.40.50.300:FF:000299">
    <property type="entry name" value="ABC transporter ATP-binding protein/permease"/>
    <property type="match status" value="1"/>
</dbReference>
<dbReference type="AlphaFoldDB" id="A0A7Y0YIT7"/>
<gene>
    <name evidence="13" type="ORF">HHJ77_11215</name>
</gene>
<dbReference type="InterPro" id="IPR027417">
    <property type="entry name" value="P-loop_NTPase"/>
</dbReference>
<keyword evidence="8 10" id="KW-0472">Membrane</keyword>
<accession>A0A7Y0YIT7</accession>
<keyword evidence="2" id="KW-0813">Transport</keyword>
<keyword evidence="3" id="KW-1003">Cell membrane</keyword>
<dbReference type="GO" id="GO:0005524">
    <property type="term" value="F:ATP binding"/>
    <property type="evidence" value="ECO:0007669"/>
    <property type="project" value="UniProtKB-KW"/>
</dbReference>
<dbReference type="Proteomes" id="UP000575397">
    <property type="component" value="Unassembled WGS sequence"/>
</dbReference>
<evidence type="ECO:0000256" key="4">
    <source>
        <dbReference type="ARBA" id="ARBA00022692"/>
    </source>
</evidence>
<evidence type="ECO:0000256" key="1">
    <source>
        <dbReference type="ARBA" id="ARBA00004651"/>
    </source>
</evidence>
<dbReference type="Gene3D" id="3.40.50.300">
    <property type="entry name" value="P-loop containing nucleotide triphosphate hydrolases"/>
    <property type="match status" value="1"/>
</dbReference>
<dbReference type="GO" id="GO:0015421">
    <property type="term" value="F:ABC-type oligopeptide transporter activity"/>
    <property type="evidence" value="ECO:0007669"/>
    <property type="project" value="TreeGrafter"/>
</dbReference>
<keyword evidence="4 10" id="KW-0812">Transmembrane</keyword>
<keyword evidence="6 13" id="KW-0067">ATP-binding</keyword>
<evidence type="ECO:0000256" key="2">
    <source>
        <dbReference type="ARBA" id="ARBA00022448"/>
    </source>
</evidence>
<evidence type="ECO:0000256" key="8">
    <source>
        <dbReference type="ARBA" id="ARBA00023136"/>
    </source>
</evidence>
<feature type="transmembrane region" description="Helical" evidence="10">
    <location>
        <begin position="161"/>
        <end position="182"/>
    </location>
</feature>
<evidence type="ECO:0000256" key="3">
    <source>
        <dbReference type="ARBA" id="ARBA00022475"/>
    </source>
</evidence>
<dbReference type="PROSITE" id="PS50929">
    <property type="entry name" value="ABC_TM1F"/>
    <property type="match status" value="1"/>
</dbReference>
<dbReference type="InterPro" id="IPR003593">
    <property type="entry name" value="AAA+_ATPase"/>
</dbReference>
<dbReference type="Pfam" id="PF00664">
    <property type="entry name" value="ABC_membrane"/>
    <property type="match status" value="1"/>
</dbReference>
<evidence type="ECO:0000259" key="11">
    <source>
        <dbReference type="PROSITE" id="PS50893"/>
    </source>
</evidence>
<evidence type="ECO:0000256" key="9">
    <source>
        <dbReference type="ARBA" id="ARBA00061644"/>
    </source>
</evidence>
<dbReference type="SUPFAM" id="SSF90123">
    <property type="entry name" value="ABC transporter transmembrane region"/>
    <property type="match status" value="1"/>
</dbReference>
<evidence type="ECO:0000256" key="5">
    <source>
        <dbReference type="ARBA" id="ARBA00022741"/>
    </source>
</evidence>
<evidence type="ECO:0000256" key="6">
    <source>
        <dbReference type="ARBA" id="ARBA00022840"/>
    </source>
</evidence>
<dbReference type="PANTHER" id="PTHR43394:SF1">
    <property type="entry name" value="ATP-BINDING CASSETTE SUB-FAMILY B MEMBER 10, MITOCHONDRIAL"/>
    <property type="match status" value="1"/>
</dbReference>
<dbReference type="InterPro" id="IPR011527">
    <property type="entry name" value="ABC1_TM_dom"/>
</dbReference>
<evidence type="ECO:0000313" key="13">
    <source>
        <dbReference type="EMBL" id="NMX04452.1"/>
    </source>
</evidence>
<proteinExistence type="inferred from homology"/>
<feature type="domain" description="ABC transporter" evidence="11">
    <location>
        <begin position="340"/>
        <end position="572"/>
    </location>
</feature>
<keyword evidence="5" id="KW-0547">Nucleotide-binding</keyword>
<feature type="transmembrane region" description="Helical" evidence="10">
    <location>
        <begin position="277"/>
        <end position="301"/>
    </location>
</feature>
<dbReference type="Pfam" id="PF00005">
    <property type="entry name" value="ABC_tran"/>
    <property type="match status" value="1"/>
</dbReference>
<dbReference type="Gene3D" id="1.20.1560.10">
    <property type="entry name" value="ABC transporter type 1, transmembrane domain"/>
    <property type="match status" value="1"/>
</dbReference>
<dbReference type="GO" id="GO:0005886">
    <property type="term" value="C:plasma membrane"/>
    <property type="evidence" value="ECO:0007669"/>
    <property type="project" value="UniProtKB-SubCell"/>
</dbReference>
<dbReference type="RefSeq" id="WP_169763305.1">
    <property type="nucleotide sequence ID" value="NZ_JABCUQ010000040.1"/>
</dbReference>
<comment type="caution">
    <text evidence="13">The sequence shown here is derived from an EMBL/GenBank/DDBJ whole genome shotgun (WGS) entry which is preliminary data.</text>
</comment>
<dbReference type="InterPro" id="IPR003439">
    <property type="entry name" value="ABC_transporter-like_ATP-bd"/>
</dbReference>
<name>A0A7Y0YIT7_9ACTO</name>
<organism evidence="13 14">
    <name type="scientific">Mobiluncus mulieris</name>
    <dbReference type="NCBI Taxonomy" id="2052"/>
    <lineage>
        <taxon>Bacteria</taxon>
        <taxon>Bacillati</taxon>
        <taxon>Actinomycetota</taxon>
        <taxon>Actinomycetes</taxon>
        <taxon>Actinomycetales</taxon>
        <taxon>Actinomycetaceae</taxon>
        <taxon>Mobiluncus</taxon>
    </lineage>
</organism>
<feature type="domain" description="ABC transmembrane type-1" evidence="12">
    <location>
        <begin position="23"/>
        <end position="304"/>
    </location>
</feature>
<dbReference type="InterPro" id="IPR036640">
    <property type="entry name" value="ABC1_TM_sf"/>
</dbReference>
<dbReference type="InterPro" id="IPR039421">
    <property type="entry name" value="Type_1_exporter"/>
</dbReference>